<reference evidence="1 2" key="1">
    <citation type="journal article" date="2015" name="Stand. Genomic Sci.">
        <title>Genomic Encyclopedia of Bacterial and Archaeal Type Strains, Phase III: the genomes of soil and plant-associated and newly described type strains.</title>
        <authorList>
            <person name="Whitman W.B."/>
            <person name="Woyke T."/>
            <person name="Klenk H.P."/>
            <person name="Zhou Y."/>
            <person name="Lilburn T.G."/>
            <person name="Beck B.J."/>
            <person name="De Vos P."/>
            <person name="Vandamme P."/>
            <person name="Eisen J.A."/>
            <person name="Garrity G."/>
            <person name="Hugenholtz P."/>
            <person name="Kyrpides N.C."/>
        </authorList>
    </citation>
    <scope>NUCLEOTIDE SEQUENCE [LARGE SCALE GENOMIC DNA]</scope>
    <source>
        <strain evidence="1 2">CECT 7306</strain>
    </source>
</reference>
<evidence type="ECO:0000313" key="1">
    <source>
        <dbReference type="EMBL" id="ROP43907.1"/>
    </source>
</evidence>
<dbReference type="AlphaFoldDB" id="A0A3N1HN13"/>
<dbReference type="InParanoid" id="A0A3N1HN13"/>
<dbReference type="EMBL" id="RJKN01000003">
    <property type="protein sequence ID" value="ROP43907.1"/>
    <property type="molecule type" value="Genomic_DNA"/>
</dbReference>
<organism evidence="1 2">
    <name type="scientific">Pseudokineococcus lusitanus</name>
    <dbReference type="NCBI Taxonomy" id="763993"/>
    <lineage>
        <taxon>Bacteria</taxon>
        <taxon>Bacillati</taxon>
        <taxon>Actinomycetota</taxon>
        <taxon>Actinomycetes</taxon>
        <taxon>Kineosporiales</taxon>
        <taxon>Kineosporiaceae</taxon>
        <taxon>Pseudokineococcus</taxon>
    </lineage>
</organism>
<name>A0A3N1HN13_9ACTN</name>
<gene>
    <name evidence="1" type="ORF">EDC03_1504</name>
</gene>
<accession>A0A3N1HN13</accession>
<protein>
    <submittedName>
        <fullName evidence="1">Uncharacterized protein</fullName>
    </submittedName>
</protein>
<dbReference type="Proteomes" id="UP000276232">
    <property type="component" value="Unassembled WGS sequence"/>
</dbReference>
<comment type="caution">
    <text evidence="1">The sequence shown here is derived from an EMBL/GenBank/DDBJ whole genome shotgun (WGS) entry which is preliminary data.</text>
</comment>
<evidence type="ECO:0000313" key="2">
    <source>
        <dbReference type="Proteomes" id="UP000276232"/>
    </source>
</evidence>
<proteinExistence type="predicted"/>
<dbReference type="RefSeq" id="WP_123379572.1">
    <property type="nucleotide sequence ID" value="NZ_RJKN01000003.1"/>
</dbReference>
<sequence length="83" mass="8766">MTARTTAPPLPDTAGVLLRLVGPADRGSAVAARALRGARDERRLADALARRAADRAERRAERAADRAVAARRRAEGVAVLARA</sequence>
<keyword evidence="2" id="KW-1185">Reference proteome</keyword>